<keyword evidence="4 5" id="KW-0472">Membrane</keyword>
<keyword evidence="2 5" id="KW-0812">Transmembrane</keyword>
<evidence type="ECO:0008006" key="7">
    <source>
        <dbReference type="Google" id="ProtNLM"/>
    </source>
</evidence>
<evidence type="ECO:0000256" key="2">
    <source>
        <dbReference type="ARBA" id="ARBA00022692"/>
    </source>
</evidence>
<dbReference type="GO" id="GO:0015165">
    <property type="term" value="F:pyrimidine nucleotide-sugar transmembrane transporter activity"/>
    <property type="evidence" value="ECO:0007669"/>
    <property type="project" value="InterPro"/>
</dbReference>
<feature type="transmembrane region" description="Helical" evidence="5">
    <location>
        <begin position="42"/>
        <end position="60"/>
    </location>
</feature>
<feature type="transmembrane region" description="Helical" evidence="5">
    <location>
        <begin position="209"/>
        <end position="229"/>
    </location>
</feature>
<dbReference type="AlphaFoldDB" id="A0A7S0HPQ6"/>
<dbReference type="InterPro" id="IPR037185">
    <property type="entry name" value="EmrE-like"/>
</dbReference>
<gene>
    <name evidence="6" type="ORF">PANT1444_LOCUS10816</name>
</gene>
<proteinExistence type="predicted"/>
<name>A0A7S0HPQ6_9EUKA</name>
<feature type="transmembrane region" description="Helical" evidence="5">
    <location>
        <begin position="12"/>
        <end position="30"/>
    </location>
</feature>
<sequence length="342" mass="36982">MMLGLDTSKKQGIFGTYVMLWVSSHVLVYASKMPGAPQYNATSVVLITEAVKLVMALAFYRRYDGDTAQLVREVRGSTDLLLQYVVPALLYCVYNNLVYVNLTFFDPGTYNVLMQLRIVLTGVLYQLLFSTRLGRNQWLAIILIMLGCVCKESPKLFGAAGRVPSALSHAWVLLAFQMVCSVFAGVYNEKLLKKDGKDGRRVGTNLQNAYMYLNSIWCNLAFLVLNGTLQEAVHPDNLRAVFSPTVLAIVAIMASVGMVTGFFLKILDSVLKSVASAVEVLLTTLLSTLFFGTPLALADVLAAAMVGGGVALYARPAGGRGAVPAATGASELSELIPMGLKK</sequence>
<evidence type="ECO:0000313" key="6">
    <source>
        <dbReference type="EMBL" id="CAD8489650.1"/>
    </source>
</evidence>
<comment type="subcellular location">
    <subcellularLocation>
        <location evidence="1">Membrane</location>
        <topology evidence="1">Multi-pass membrane protein</topology>
    </subcellularLocation>
</comment>
<dbReference type="SUPFAM" id="SSF103481">
    <property type="entry name" value="Multidrug resistance efflux transporter EmrE"/>
    <property type="match status" value="2"/>
</dbReference>
<accession>A0A7S0HPQ6</accession>
<feature type="transmembrane region" description="Helical" evidence="5">
    <location>
        <begin position="81"/>
        <end position="100"/>
    </location>
</feature>
<dbReference type="GO" id="GO:0000139">
    <property type="term" value="C:Golgi membrane"/>
    <property type="evidence" value="ECO:0007669"/>
    <property type="project" value="InterPro"/>
</dbReference>
<dbReference type="PANTHER" id="PTHR10231">
    <property type="entry name" value="NUCLEOTIDE-SUGAR TRANSMEMBRANE TRANSPORTER"/>
    <property type="match status" value="1"/>
</dbReference>
<evidence type="ECO:0000256" key="4">
    <source>
        <dbReference type="ARBA" id="ARBA00023136"/>
    </source>
</evidence>
<feature type="transmembrane region" description="Helical" evidence="5">
    <location>
        <begin position="112"/>
        <end position="131"/>
    </location>
</feature>
<evidence type="ECO:0000256" key="5">
    <source>
        <dbReference type="SAM" id="Phobius"/>
    </source>
</evidence>
<feature type="transmembrane region" description="Helical" evidence="5">
    <location>
        <begin position="169"/>
        <end position="188"/>
    </location>
</feature>
<feature type="transmembrane region" description="Helical" evidence="5">
    <location>
        <begin position="241"/>
        <end position="263"/>
    </location>
</feature>
<reference evidence="6" key="1">
    <citation type="submission" date="2021-01" db="EMBL/GenBank/DDBJ databases">
        <authorList>
            <person name="Corre E."/>
            <person name="Pelletier E."/>
            <person name="Niang G."/>
            <person name="Scheremetjew M."/>
            <person name="Finn R."/>
            <person name="Kale V."/>
            <person name="Holt S."/>
            <person name="Cochrane G."/>
            <person name="Meng A."/>
            <person name="Brown T."/>
            <person name="Cohen L."/>
        </authorList>
    </citation>
    <scope>NUCLEOTIDE SEQUENCE</scope>
    <source>
        <strain evidence="6">CCMP1374</strain>
    </source>
</reference>
<keyword evidence="3 5" id="KW-1133">Transmembrane helix</keyword>
<organism evidence="6">
    <name type="scientific">Phaeocystis antarctica</name>
    <dbReference type="NCBI Taxonomy" id="33657"/>
    <lineage>
        <taxon>Eukaryota</taxon>
        <taxon>Haptista</taxon>
        <taxon>Haptophyta</taxon>
        <taxon>Prymnesiophyceae</taxon>
        <taxon>Phaeocystales</taxon>
        <taxon>Phaeocystaceae</taxon>
        <taxon>Phaeocystis</taxon>
    </lineage>
</organism>
<feature type="transmembrane region" description="Helical" evidence="5">
    <location>
        <begin position="138"/>
        <end position="157"/>
    </location>
</feature>
<dbReference type="InterPro" id="IPR007271">
    <property type="entry name" value="Nuc_sug_transpt"/>
</dbReference>
<dbReference type="Pfam" id="PF04142">
    <property type="entry name" value="Nuc_sug_transp"/>
    <property type="match status" value="1"/>
</dbReference>
<protein>
    <recommendedName>
        <fullName evidence="7">Sugar phosphate transporter domain-containing protein</fullName>
    </recommendedName>
</protein>
<evidence type="ECO:0000256" key="3">
    <source>
        <dbReference type="ARBA" id="ARBA00022989"/>
    </source>
</evidence>
<dbReference type="EMBL" id="HBEP01019301">
    <property type="protein sequence ID" value="CAD8489650.1"/>
    <property type="molecule type" value="Transcribed_RNA"/>
</dbReference>
<evidence type="ECO:0000256" key="1">
    <source>
        <dbReference type="ARBA" id="ARBA00004141"/>
    </source>
</evidence>